<dbReference type="AlphaFoldDB" id="A0A9X1PG11"/>
<keyword evidence="2" id="KW-1185">Reference proteome</keyword>
<protein>
    <submittedName>
        <fullName evidence="1">Uncharacterized protein</fullName>
    </submittedName>
</protein>
<accession>A0A9X1PG11</accession>
<name>A0A9X1PG11_9BACT</name>
<proteinExistence type="predicted"/>
<evidence type="ECO:0000313" key="1">
    <source>
        <dbReference type="EMBL" id="MCF0059911.1"/>
    </source>
</evidence>
<dbReference type="Proteomes" id="UP001139000">
    <property type="component" value="Unassembled WGS sequence"/>
</dbReference>
<comment type="caution">
    <text evidence="1">The sequence shown here is derived from an EMBL/GenBank/DDBJ whole genome shotgun (WGS) entry which is preliminary data.</text>
</comment>
<sequence length="57" mass="6986">MKTVFYIQDEDGRYLEYDEDMESYNWWFDKDFANKFDIVGDAHIFIIEHELDNTNVV</sequence>
<dbReference type="EMBL" id="JAJTTC010000001">
    <property type="protein sequence ID" value="MCF0059911.1"/>
    <property type="molecule type" value="Genomic_DNA"/>
</dbReference>
<reference evidence="1" key="1">
    <citation type="submission" date="2021-12" db="EMBL/GenBank/DDBJ databases">
        <title>Novel species in genus Dyadobacter.</title>
        <authorList>
            <person name="Ma C."/>
        </authorList>
    </citation>
    <scope>NUCLEOTIDE SEQUENCE</scope>
    <source>
        <strain evidence="1">LJ419</strain>
    </source>
</reference>
<gene>
    <name evidence="1" type="ORF">LXM26_00290</name>
</gene>
<organism evidence="1 2">
    <name type="scientific">Dyadobacter chenwenxiniae</name>
    <dbReference type="NCBI Taxonomy" id="2906456"/>
    <lineage>
        <taxon>Bacteria</taxon>
        <taxon>Pseudomonadati</taxon>
        <taxon>Bacteroidota</taxon>
        <taxon>Cytophagia</taxon>
        <taxon>Cytophagales</taxon>
        <taxon>Spirosomataceae</taxon>
        <taxon>Dyadobacter</taxon>
    </lineage>
</organism>
<dbReference type="RefSeq" id="WP_234652180.1">
    <property type="nucleotide sequence ID" value="NZ_CP094997.1"/>
</dbReference>
<evidence type="ECO:0000313" key="2">
    <source>
        <dbReference type="Proteomes" id="UP001139000"/>
    </source>
</evidence>